<comment type="caution">
    <text evidence="2">The sequence shown here is derived from an EMBL/GenBank/DDBJ whole genome shotgun (WGS) entry which is preliminary data.</text>
</comment>
<protein>
    <recommendedName>
        <fullName evidence="4">Secreted protein</fullName>
    </recommendedName>
</protein>
<evidence type="ECO:0008006" key="4">
    <source>
        <dbReference type="Google" id="ProtNLM"/>
    </source>
</evidence>
<dbReference type="Proteomes" id="UP000276834">
    <property type="component" value="Unassembled WGS sequence"/>
</dbReference>
<gene>
    <name evidence="2" type="ORF">DV515_00003055</name>
</gene>
<feature type="chain" id="PRO_5017992815" description="Secreted protein" evidence="1">
    <location>
        <begin position="28"/>
        <end position="119"/>
    </location>
</feature>
<reference evidence="2 3" key="1">
    <citation type="journal article" date="2018" name="Proc. R. Soc. B">
        <title>A non-coding region near Follistatin controls head colour polymorphism in the Gouldian finch.</title>
        <authorList>
            <person name="Toomey M.B."/>
            <person name="Marques C.I."/>
            <person name="Andrade P."/>
            <person name="Araujo P.M."/>
            <person name="Sabatino S."/>
            <person name="Gazda M.A."/>
            <person name="Afonso S."/>
            <person name="Lopes R.J."/>
            <person name="Corbo J.C."/>
            <person name="Carneiro M."/>
        </authorList>
    </citation>
    <scope>NUCLEOTIDE SEQUENCE [LARGE SCALE GENOMIC DNA]</scope>
    <source>
        <strain evidence="2">Red01</strain>
        <tissue evidence="2">Muscle</tissue>
    </source>
</reference>
<evidence type="ECO:0000313" key="3">
    <source>
        <dbReference type="Proteomes" id="UP000276834"/>
    </source>
</evidence>
<sequence length="119" mass="12842">MPPRNGKSCFFWSYTGLLFLPCRHVRTLPSPAALAGDLRGTLGTANRRGVHPGCRLCQRDAAAFWERGEFARSITGTSRGCPLVSSSHLLGFDAPADASGVLCHLEQKLNTNFAPGLEK</sequence>
<keyword evidence="1" id="KW-0732">Signal</keyword>
<proteinExistence type="predicted"/>
<keyword evidence="3" id="KW-1185">Reference proteome</keyword>
<feature type="signal peptide" evidence="1">
    <location>
        <begin position="1"/>
        <end position="27"/>
    </location>
</feature>
<evidence type="ECO:0000313" key="2">
    <source>
        <dbReference type="EMBL" id="RLW09148.1"/>
    </source>
</evidence>
<accession>A0A3L8SVI0</accession>
<evidence type="ECO:0000256" key="1">
    <source>
        <dbReference type="SAM" id="SignalP"/>
    </source>
</evidence>
<dbReference type="EMBL" id="QUSF01000005">
    <property type="protein sequence ID" value="RLW09148.1"/>
    <property type="molecule type" value="Genomic_DNA"/>
</dbReference>
<name>A0A3L8SVI0_CHLGU</name>
<organism evidence="2 3">
    <name type="scientific">Chloebia gouldiae</name>
    <name type="common">Gouldian finch</name>
    <name type="synonym">Erythrura gouldiae</name>
    <dbReference type="NCBI Taxonomy" id="44316"/>
    <lineage>
        <taxon>Eukaryota</taxon>
        <taxon>Metazoa</taxon>
        <taxon>Chordata</taxon>
        <taxon>Craniata</taxon>
        <taxon>Vertebrata</taxon>
        <taxon>Euteleostomi</taxon>
        <taxon>Archelosauria</taxon>
        <taxon>Archosauria</taxon>
        <taxon>Dinosauria</taxon>
        <taxon>Saurischia</taxon>
        <taxon>Theropoda</taxon>
        <taxon>Coelurosauria</taxon>
        <taxon>Aves</taxon>
        <taxon>Neognathae</taxon>
        <taxon>Neoaves</taxon>
        <taxon>Telluraves</taxon>
        <taxon>Australaves</taxon>
        <taxon>Passeriformes</taxon>
        <taxon>Passeroidea</taxon>
        <taxon>Passeridae</taxon>
        <taxon>Chloebia</taxon>
    </lineage>
</organism>
<dbReference type="AlphaFoldDB" id="A0A3L8SVI0"/>